<feature type="transmembrane region" description="Helical" evidence="1">
    <location>
        <begin position="42"/>
        <end position="60"/>
    </location>
</feature>
<name>A0A7C3PIX7_9CYAN</name>
<feature type="transmembrane region" description="Helical" evidence="1">
    <location>
        <begin position="180"/>
        <end position="196"/>
    </location>
</feature>
<protein>
    <submittedName>
        <fullName evidence="2">Uncharacterized protein</fullName>
    </submittedName>
</protein>
<dbReference type="AlphaFoldDB" id="A0A7C3PIX7"/>
<reference evidence="2" key="1">
    <citation type="journal article" date="2020" name="mSystems">
        <title>Genome- and Community-Level Interaction Insights into Carbon Utilization and Element Cycling Functions of Hydrothermarchaeota in Hydrothermal Sediment.</title>
        <authorList>
            <person name="Zhou Z."/>
            <person name="Liu Y."/>
            <person name="Xu W."/>
            <person name="Pan J."/>
            <person name="Luo Z.H."/>
            <person name="Li M."/>
        </authorList>
    </citation>
    <scope>NUCLEOTIDE SEQUENCE [LARGE SCALE GENOMIC DNA]</scope>
    <source>
        <strain evidence="2">SpSt-418</strain>
    </source>
</reference>
<feature type="transmembrane region" description="Helical" evidence="1">
    <location>
        <begin position="157"/>
        <end position="174"/>
    </location>
</feature>
<keyword evidence="1" id="KW-0812">Transmembrane</keyword>
<feature type="transmembrane region" description="Helical" evidence="1">
    <location>
        <begin position="119"/>
        <end position="137"/>
    </location>
</feature>
<keyword evidence="1" id="KW-1133">Transmembrane helix</keyword>
<dbReference type="EMBL" id="DSRU01000296">
    <property type="protein sequence ID" value="HFN00159.1"/>
    <property type="molecule type" value="Genomic_DNA"/>
</dbReference>
<comment type="caution">
    <text evidence="2">The sequence shown here is derived from an EMBL/GenBank/DDBJ whole genome shotgun (WGS) entry which is preliminary data.</text>
</comment>
<organism evidence="2">
    <name type="scientific">Oscillatoriales cyanobacterium SpSt-418</name>
    <dbReference type="NCBI Taxonomy" id="2282169"/>
    <lineage>
        <taxon>Bacteria</taxon>
        <taxon>Bacillati</taxon>
        <taxon>Cyanobacteriota</taxon>
        <taxon>Cyanophyceae</taxon>
        <taxon>Oscillatoriophycideae</taxon>
        <taxon>Oscillatoriales</taxon>
    </lineage>
</organism>
<proteinExistence type="predicted"/>
<keyword evidence="1" id="KW-0472">Membrane</keyword>
<accession>A0A7C3PIX7</accession>
<evidence type="ECO:0000313" key="2">
    <source>
        <dbReference type="EMBL" id="HFN00159.1"/>
    </source>
</evidence>
<sequence length="198" mass="21896">MKIGTGRPIQYPWLSTLASITAPLFGVMNAVDIFYGGLPLELALAFVTSLVTSFFFFFFFDRILSGNGFLRGIAIVLLVLLVATSSSFLLDSVPSSSQVLLPPFRSSAYEGTSTYEGSVIYFALIGYSIGLLTAFGFKQWLRVLIGKNINHWLRRTISLMSNLFILCASITSLLQFFDLTLLLVIVSLILPLLSMLKR</sequence>
<feature type="transmembrane region" description="Helical" evidence="1">
    <location>
        <begin position="72"/>
        <end position="90"/>
    </location>
</feature>
<feature type="transmembrane region" description="Helical" evidence="1">
    <location>
        <begin position="12"/>
        <end position="36"/>
    </location>
</feature>
<evidence type="ECO:0000256" key="1">
    <source>
        <dbReference type="SAM" id="Phobius"/>
    </source>
</evidence>
<gene>
    <name evidence="2" type="ORF">ENR64_20850</name>
</gene>